<feature type="compositionally biased region" description="Basic and acidic residues" evidence="1">
    <location>
        <begin position="289"/>
        <end position="299"/>
    </location>
</feature>
<evidence type="ECO:0000313" key="2">
    <source>
        <dbReference type="EMBL" id="KAF1039957.1"/>
    </source>
</evidence>
<reference evidence="3" key="1">
    <citation type="journal article" date="2020" name="MBio">
        <title>Horizontal gene transfer to a defensive symbiont with a reduced genome amongst a multipartite beetle microbiome.</title>
        <authorList>
            <person name="Waterworth S.C."/>
            <person name="Florez L.V."/>
            <person name="Rees E.R."/>
            <person name="Hertweck C."/>
            <person name="Kaltenpoth M."/>
            <person name="Kwan J.C."/>
        </authorList>
    </citation>
    <scope>NUCLEOTIDE SEQUENCE [LARGE SCALE GENOMIC DNA]</scope>
</reference>
<dbReference type="RefSeq" id="WP_278643906.1">
    <property type="nucleotide sequence ID" value="NZ_WNDV01000002.1"/>
</dbReference>
<accession>A0A833V3J8</accession>
<organism evidence="2 3">
    <name type="scientific">Burkholderia lata (strain ATCC 17760 / DSM 23089 / LMG 22485 / NCIMB 9086 / R18194 / 383)</name>
    <dbReference type="NCBI Taxonomy" id="482957"/>
    <lineage>
        <taxon>Bacteria</taxon>
        <taxon>Pseudomonadati</taxon>
        <taxon>Pseudomonadota</taxon>
        <taxon>Betaproteobacteria</taxon>
        <taxon>Burkholderiales</taxon>
        <taxon>Burkholderiaceae</taxon>
        <taxon>Burkholderia</taxon>
        <taxon>Burkholderia cepacia complex</taxon>
    </lineage>
</organism>
<comment type="caution">
    <text evidence="2">The sequence shown here is derived from an EMBL/GenBank/DDBJ whole genome shotgun (WGS) entry which is preliminary data.</text>
</comment>
<feature type="region of interest" description="Disordered" evidence="1">
    <location>
        <begin position="395"/>
        <end position="417"/>
    </location>
</feature>
<protein>
    <submittedName>
        <fullName evidence="2">Uncharacterized protein</fullName>
    </submittedName>
</protein>
<proteinExistence type="predicted"/>
<gene>
    <name evidence="2" type="ORF">GAK33_00957</name>
</gene>
<feature type="region of interest" description="Disordered" evidence="1">
    <location>
        <begin position="118"/>
        <end position="137"/>
    </location>
</feature>
<evidence type="ECO:0000313" key="3">
    <source>
        <dbReference type="Proteomes" id="UP000467522"/>
    </source>
</evidence>
<evidence type="ECO:0000256" key="1">
    <source>
        <dbReference type="SAM" id="MobiDB-lite"/>
    </source>
</evidence>
<dbReference type="Proteomes" id="UP000467522">
    <property type="component" value="Unassembled WGS sequence"/>
</dbReference>
<sequence>MAGADDTVAVPKVLTQTDSTPMAQQDGHPVAVELVRLVEYTVNIRSFHPNKKFERLGFRFHGDTRGFSLEESFHPSYLARQTGKVTSRVWQLYACNLAAGSKDKFQDRLRRTKYAGSNTSSGPWWASDGPEPYTEKKYQPDGTADANAFEQGHAGEQIAEVTSWYGGKNFAFLGSRLDWNTLHTTVVPTLDARGHLWIRVERVRRWMDICMLVYGDGFPNCESFIEDPAGNKLFLGTHVRIGTPATHLAGDNKRIMFANVLRVELTLDGNFGSKLWIFTQALGGTPDRRDDYPAIRDIKTAPGTPTRHMSDPDPSGWSGVPGDGPPVILPGMDVVSWPADPLSKIGDGVSGGLGKPLHISAYEDVGAVWQRLQDSFKRPPATRDTTVQAWNDYHLHRNPNEGRAPDSEDLDPKLWKK</sequence>
<dbReference type="AlphaFoldDB" id="A0A833V3J8"/>
<dbReference type="EMBL" id="WNDV01000002">
    <property type="protein sequence ID" value="KAF1039957.1"/>
    <property type="molecule type" value="Genomic_DNA"/>
</dbReference>
<name>A0A833V3J8_BURL3</name>
<feature type="region of interest" description="Disordered" evidence="1">
    <location>
        <begin position="289"/>
        <end position="319"/>
    </location>
</feature>